<dbReference type="RefSeq" id="WP_061490868.1">
    <property type="nucleotide sequence ID" value="NZ_LHZZ01000514.1"/>
</dbReference>
<dbReference type="CDD" id="cd11586">
    <property type="entry name" value="VbhA_like"/>
    <property type="match status" value="1"/>
</dbReference>
<dbReference type="InterPro" id="IPR033788">
    <property type="entry name" value="VbhA-like"/>
</dbReference>
<dbReference type="InterPro" id="IPR041535">
    <property type="entry name" value="VbhA"/>
</dbReference>
<dbReference type="AlphaFoldDB" id="A0A149V6L9"/>
<dbReference type="InterPro" id="IPR043038">
    <property type="entry name" value="VbhA_sf"/>
</dbReference>
<dbReference type="Pfam" id="PF18495">
    <property type="entry name" value="VbhA"/>
    <property type="match status" value="1"/>
</dbReference>
<evidence type="ECO:0000313" key="2">
    <source>
        <dbReference type="EMBL" id="KXV75573.1"/>
    </source>
</evidence>
<evidence type="ECO:0000313" key="3">
    <source>
        <dbReference type="Proteomes" id="UP000075538"/>
    </source>
</evidence>
<gene>
    <name evidence="2" type="ORF">AD953_06905</name>
</gene>
<organism evidence="2 3">
    <name type="scientific">Acetobacter malorum</name>
    <dbReference type="NCBI Taxonomy" id="178901"/>
    <lineage>
        <taxon>Bacteria</taxon>
        <taxon>Pseudomonadati</taxon>
        <taxon>Pseudomonadota</taxon>
        <taxon>Alphaproteobacteria</taxon>
        <taxon>Acetobacterales</taxon>
        <taxon>Acetobacteraceae</taxon>
        <taxon>Acetobacter</taxon>
    </lineage>
</organism>
<accession>A0A149V6L9</accession>
<feature type="domain" description="Antitoxin VbhA" evidence="1">
    <location>
        <begin position="19"/>
        <end position="57"/>
    </location>
</feature>
<proteinExistence type="predicted"/>
<evidence type="ECO:0000259" key="1">
    <source>
        <dbReference type="Pfam" id="PF18495"/>
    </source>
</evidence>
<dbReference type="PATRIC" id="fig|178901.15.peg.3610"/>
<sequence length="68" mass="7992">MSEVFVSRPKISPKERLRRKEAVDYARGSVRLEGVILDAEIERINARFIEGELTVKEHFEALERHLDR</sequence>
<dbReference type="Gene3D" id="1.10.8.1050">
    <property type="entry name" value="Antitoxin VbhA-like"/>
    <property type="match status" value="1"/>
</dbReference>
<dbReference type="Proteomes" id="UP000075538">
    <property type="component" value="Unassembled WGS sequence"/>
</dbReference>
<name>A0A149V6L9_9PROT</name>
<comment type="caution">
    <text evidence="2">The sequence shown here is derived from an EMBL/GenBank/DDBJ whole genome shotgun (WGS) entry which is preliminary data.</text>
</comment>
<protein>
    <recommendedName>
        <fullName evidence="1">Antitoxin VbhA domain-containing protein</fullName>
    </recommendedName>
</protein>
<reference evidence="2 3" key="1">
    <citation type="submission" date="2015-06" db="EMBL/GenBank/DDBJ databases">
        <title>Improved classification and identification of acetic acid bacteria using matrix-assisted laser desorption/ionization time-of-flight mass spectrometry; Gluconobacter nephelii and Gluconobacter uchimurae are later heterotypic synonyms of Gluconobacter japonicus and Gluconobacter oxydans, respectively.</title>
        <authorList>
            <person name="Li L."/>
            <person name="Cleenwerck I."/>
            <person name="De Vuyst L."/>
            <person name="Vandamme P."/>
        </authorList>
    </citation>
    <scope>NUCLEOTIDE SEQUENCE [LARGE SCALE GENOMIC DNA]</scope>
    <source>
        <strain evidence="2 3">LMG 1604</strain>
    </source>
</reference>
<dbReference type="EMBL" id="LHZZ01000514">
    <property type="protein sequence ID" value="KXV75573.1"/>
    <property type="molecule type" value="Genomic_DNA"/>
</dbReference>